<accession>A0A1I0RED7</accession>
<gene>
    <name evidence="1" type="ORF">SAMN05421659_11486</name>
</gene>
<evidence type="ECO:0000313" key="1">
    <source>
        <dbReference type="EMBL" id="SEW39043.1"/>
    </source>
</evidence>
<organism evidence="1 2">
    <name type="scientific">[Clostridium] fimetarium</name>
    <dbReference type="NCBI Taxonomy" id="99656"/>
    <lineage>
        <taxon>Bacteria</taxon>
        <taxon>Bacillati</taxon>
        <taxon>Bacillota</taxon>
        <taxon>Clostridia</taxon>
        <taxon>Lachnospirales</taxon>
        <taxon>Lachnospiraceae</taxon>
    </lineage>
</organism>
<dbReference type="AlphaFoldDB" id="A0A1I0RED7"/>
<sequence>MLKDEILNFKPSYFEVIKIADDFIEVKSKCTKHCWIINRTVLYGDIPYWIYHKHSSKILYYHKHTYAFSITQAIEKIISHDSYVIKNKEIKYYNKRVISTQNKRR</sequence>
<dbReference type="EMBL" id="FOJI01000014">
    <property type="protein sequence ID" value="SEW39043.1"/>
    <property type="molecule type" value="Genomic_DNA"/>
</dbReference>
<proteinExistence type="predicted"/>
<evidence type="ECO:0000313" key="2">
    <source>
        <dbReference type="Proteomes" id="UP000199701"/>
    </source>
</evidence>
<name>A0A1I0RED7_9FIRM</name>
<keyword evidence="2" id="KW-1185">Reference proteome</keyword>
<dbReference type="Proteomes" id="UP000199701">
    <property type="component" value="Unassembled WGS sequence"/>
</dbReference>
<reference evidence="1 2" key="1">
    <citation type="submission" date="2016-10" db="EMBL/GenBank/DDBJ databases">
        <authorList>
            <person name="de Groot N.N."/>
        </authorList>
    </citation>
    <scope>NUCLEOTIDE SEQUENCE [LARGE SCALE GENOMIC DNA]</scope>
    <source>
        <strain evidence="1 2">DSM 9179</strain>
    </source>
</reference>
<protein>
    <submittedName>
        <fullName evidence="1">Uncharacterized protein</fullName>
    </submittedName>
</protein>
<dbReference type="STRING" id="99656.SAMN05421659_11486"/>